<comment type="caution">
    <text evidence="1">The sequence shown here is derived from an EMBL/GenBank/DDBJ whole genome shotgun (WGS) entry which is preliminary data.</text>
</comment>
<dbReference type="EMBL" id="JBHTIB010000046">
    <property type="protein sequence ID" value="MFD0837545.1"/>
    <property type="molecule type" value="Genomic_DNA"/>
</dbReference>
<gene>
    <name evidence="1" type="ORF">ACFQ0I_17340</name>
</gene>
<name>A0ABW3BYD0_9FLAO</name>
<dbReference type="RefSeq" id="WP_379944253.1">
    <property type="nucleotide sequence ID" value="NZ_JBHTIB010000046.1"/>
</dbReference>
<protein>
    <submittedName>
        <fullName evidence="1">Uncharacterized protein</fullName>
    </submittedName>
</protein>
<sequence>MRFIKVKARLNTHPRAGVITEYMFLLNVDLIGAFEKDTVYLKGGNKVMLNGQEYGNITVVDQSDINKL</sequence>
<evidence type="ECO:0000313" key="1">
    <source>
        <dbReference type="EMBL" id="MFD0837545.1"/>
    </source>
</evidence>
<evidence type="ECO:0000313" key="2">
    <source>
        <dbReference type="Proteomes" id="UP001597011"/>
    </source>
</evidence>
<keyword evidence="2" id="KW-1185">Reference proteome</keyword>
<reference evidence="2" key="1">
    <citation type="journal article" date="2019" name="Int. J. Syst. Evol. Microbiol.">
        <title>The Global Catalogue of Microorganisms (GCM) 10K type strain sequencing project: providing services to taxonomists for standard genome sequencing and annotation.</title>
        <authorList>
            <consortium name="The Broad Institute Genomics Platform"/>
            <consortium name="The Broad Institute Genome Sequencing Center for Infectious Disease"/>
            <person name="Wu L."/>
            <person name="Ma J."/>
        </authorList>
    </citation>
    <scope>NUCLEOTIDE SEQUENCE [LARGE SCALE GENOMIC DNA]</scope>
    <source>
        <strain evidence="2">CCUG 60529</strain>
    </source>
</reference>
<organism evidence="1 2">
    <name type="scientific">Mariniflexile aquimaris</name>
    <dbReference type="NCBI Taxonomy" id="881009"/>
    <lineage>
        <taxon>Bacteria</taxon>
        <taxon>Pseudomonadati</taxon>
        <taxon>Bacteroidota</taxon>
        <taxon>Flavobacteriia</taxon>
        <taxon>Flavobacteriales</taxon>
        <taxon>Flavobacteriaceae</taxon>
        <taxon>Mariniflexile</taxon>
    </lineage>
</organism>
<proteinExistence type="predicted"/>
<accession>A0ABW3BYD0</accession>
<dbReference type="Proteomes" id="UP001597011">
    <property type="component" value="Unassembled WGS sequence"/>
</dbReference>